<feature type="region of interest" description="Disordered" evidence="1">
    <location>
        <begin position="283"/>
        <end position="309"/>
    </location>
</feature>
<dbReference type="AlphaFoldDB" id="A0A9P4VP69"/>
<sequence>MALVLKTKFKKLTERPSKSNTASEHAIPTSEIIGSTAQVDSSSFRFSRKRREISSQKTASTPSLTPIIGEQTRKVTISNPNDKNKPVVSSSSSNQPVSNGPVPNQLAPSQPVANQPIANKSIKLQSKDPPTQIDNPEPSDSKDNRQVLTLRDTIPASGYTEAELAEKERQKTLKLLRSERNALIRQGEYLWMDHVNDPQPSPTPVNRCLQEETSDLREPMVVKTSPPREPAIVRGPLQTEPAIINGPPPKVPIIIETHLPKTEGSNRPKSKSSSFLSCVTRGFPKSSAKSSSSSVTQGRSPVKESISPAIPPVPRDECYILIVGGGAGDNWGAGDGSNWANLFSRSFFGHYFDSEAAVDPSRPSARWDNVGPYSQISRRVGTVDGKSCLVTVDHYCNSLTYSTSAAQRAWREKLVAKADVVIFVYNAYVRRSIEMLEPFVEEMRAIREREVKTGFLVGCYRDDTYAPPCIWPDMGEEMAEKLGVRFREMIPTSFAVGDLMPDAVRGHRGILAIRASAISELKTLNVPGNTLVEEKIIDNNDEEKKTEKIPDTKRQIVLA</sequence>
<dbReference type="EMBL" id="MU006101">
    <property type="protein sequence ID" value="KAF2836985.1"/>
    <property type="molecule type" value="Genomic_DNA"/>
</dbReference>
<accession>A0A9P4VP69</accession>
<comment type="caution">
    <text evidence="2">The sequence shown here is derived from an EMBL/GenBank/DDBJ whole genome shotgun (WGS) entry which is preliminary data.</text>
</comment>
<gene>
    <name evidence="2" type="ORF">M501DRAFT_986794</name>
</gene>
<evidence type="ECO:0000313" key="3">
    <source>
        <dbReference type="Proteomes" id="UP000799429"/>
    </source>
</evidence>
<proteinExistence type="predicted"/>
<evidence type="ECO:0000313" key="2">
    <source>
        <dbReference type="EMBL" id="KAF2836985.1"/>
    </source>
</evidence>
<evidence type="ECO:0000256" key="1">
    <source>
        <dbReference type="SAM" id="MobiDB-lite"/>
    </source>
</evidence>
<reference evidence="2" key="1">
    <citation type="journal article" date="2020" name="Stud. Mycol.">
        <title>101 Dothideomycetes genomes: a test case for predicting lifestyles and emergence of pathogens.</title>
        <authorList>
            <person name="Haridas S."/>
            <person name="Albert R."/>
            <person name="Binder M."/>
            <person name="Bloem J."/>
            <person name="Labutti K."/>
            <person name="Salamov A."/>
            <person name="Andreopoulos B."/>
            <person name="Baker S."/>
            <person name="Barry K."/>
            <person name="Bills G."/>
            <person name="Bluhm B."/>
            <person name="Cannon C."/>
            <person name="Castanera R."/>
            <person name="Culley D."/>
            <person name="Daum C."/>
            <person name="Ezra D."/>
            <person name="Gonzalez J."/>
            <person name="Henrissat B."/>
            <person name="Kuo A."/>
            <person name="Liang C."/>
            <person name="Lipzen A."/>
            <person name="Lutzoni F."/>
            <person name="Magnuson J."/>
            <person name="Mondo S."/>
            <person name="Nolan M."/>
            <person name="Ohm R."/>
            <person name="Pangilinan J."/>
            <person name="Park H.-J."/>
            <person name="Ramirez L."/>
            <person name="Alfaro M."/>
            <person name="Sun H."/>
            <person name="Tritt A."/>
            <person name="Yoshinaga Y."/>
            <person name="Zwiers L.-H."/>
            <person name="Turgeon B."/>
            <person name="Goodwin S."/>
            <person name="Spatafora J."/>
            <person name="Crous P."/>
            <person name="Grigoriev I."/>
        </authorList>
    </citation>
    <scope>NUCLEOTIDE SEQUENCE</scope>
    <source>
        <strain evidence="2">CBS 101060</strain>
    </source>
</reference>
<feature type="compositionally biased region" description="Low complexity" evidence="1">
    <location>
        <begin position="285"/>
        <end position="294"/>
    </location>
</feature>
<organism evidence="2 3">
    <name type="scientific">Patellaria atrata CBS 101060</name>
    <dbReference type="NCBI Taxonomy" id="1346257"/>
    <lineage>
        <taxon>Eukaryota</taxon>
        <taxon>Fungi</taxon>
        <taxon>Dikarya</taxon>
        <taxon>Ascomycota</taxon>
        <taxon>Pezizomycotina</taxon>
        <taxon>Dothideomycetes</taxon>
        <taxon>Dothideomycetes incertae sedis</taxon>
        <taxon>Patellariales</taxon>
        <taxon>Patellariaceae</taxon>
        <taxon>Patellaria</taxon>
    </lineage>
</organism>
<name>A0A9P4VP69_9PEZI</name>
<keyword evidence="3" id="KW-1185">Reference proteome</keyword>
<feature type="compositionally biased region" description="Low complexity" evidence="1">
    <location>
        <begin position="86"/>
        <end position="105"/>
    </location>
</feature>
<dbReference type="Proteomes" id="UP000799429">
    <property type="component" value="Unassembled WGS sequence"/>
</dbReference>
<protein>
    <submittedName>
        <fullName evidence="2">Uncharacterized protein</fullName>
    </submittedName>
</protein>
<feature type="region of interest" description="Disordered" evidence="1">
    <location>
        <begin position="1"/>
        <end position="148"/>
    </location>
</feature>
<feature type="compositionally biased region" description="Polar residues" evidence="1">
    <location>
        <begin position="106"/>
        <end position="134"/>
    </location>
</feature>